<organism evidence="2 3">
    <name type="scientific">Pleurodeles waltl</name>
    <name type="common">Iberian ribbed newt</name>
    <dbReference type="NCBI Taxonomy" id="8319"/>
    <lineage>
        <taxon>Eukaryota</taxon>
        <taxon>Metazoa</taxon>
        <taxon>Chordata</taxon>
        <taxon>Craniata</taxon>
        <taxon>Vertebrata</taxon>
        <taxon>Euteleostomi</taxon>
        <taxon>Amphibia</taxon>
        <taxon>Batrachia</taxon>
        <taxon>Caudata</taxon>
        <taxon>Salamandroidea</taxon>
        <taxon>Salamandridae</taxon>
        <taxon>Pleurodelinae</taxon>
        <taxon>Pleurodeles</taxon>
    </lineage>
</organism>
<dbReference type="AlphaFoldDB" id="A0AAV7S3M2"/>
<evidence type="ECO:0000313" key="3">
    <source>
        <dbReference type="Proteomes" id="UP001066276"/>
    </source>
</evidence>
<feature type="region of interest" description="Disordered" evidence="1">
    <location>
        <begin position="167"/>
        <end position="186"/>
    </location>
</feature>
<feature type="region of interest" description="Disordered" evidence="1">
    <location>
        <begin position="47"/>
        <end position="105"/>
    </location>
</feature>
<protein>
    <submittedName>
        <fullName evidence="2">Uncharacterized protein</fullName>
    </submittedName>
</protein>
<sequence length="186" mass="20353">MSSRLPPSVGVQLKCHPYSFYWGSRIFPASSALVSSAPSLEPLPGHAAPRAYLPGRPGAAAAPQRRQEPGAALTTPGPFRVPALPQHRPRRQYKPPARVAAPPPASFVRRHRQFRSPVALSPNSSQAIKNTILLPPPASHHHPHIFCRFWQFVLAPMCRIIEGLQSGRQSSLKERPSRCSAGHAPR</sequence>
<keyword evidence="3" id="KW-1185">Reference proteome</keyword>
<evidence type="ECO:0000256" key="1">
    <source>
        <dbReference type="SAM" id="MobiDB-lite"/>
    </source>
</evidence>
<feature type="compositionally biased region" description="Low complexity" evidence="1">
    <location>
        <begin position="47"/>
        <end position="72"/>
    </location>
</feature>
<evidence type="ECO:0000313" key="2">
    <source>
        <dbReference type="EMBL" id="KAJ1159599.1"/>
    </source>
</evidence>
<accession>A0AAV7S3M2</accession>
<gene>
    <name evidence="2" type="ORF">NDU88_000106</name>
</gene>
<dbReference type="Proteomes" id="UP001066276">
    <property type="component" value="Chromosome 4_2"/>
</dbReference>
<reference evidence="2" key="1">
    <citation type="journal article" date="2022" name="bioRxiv">
        <title>Sequencing and chromosome-scale assembly of the giantPleurodeles waltlgenome.</title>
        <authorList>
            <person name="Brown T."/>
            <person name="Elewa A."/>
            <person name="Iarovenko S."/>
            <person name="Subramanian E."/>
            <person name="Araus A.J."/>
            <person name="Petzold A."/>
            <person name="Susuki M."/>
            <person name="Suzuki K.-i.T."/>
            <person name="Hayashi T."/>
            <person name="Toyoda A."/>
            <person name="Oliveira C."/>
            <person name="Osipova E."/>
            <person name="Leigh N.D."/>
            <person name="Simon A."/>
            <person name="Yun M.H."/>
        </authorList>
    </citation>
    <scope>NUCLEOTIDE SEQUENCE</scope>
    <source>
        <strain evidence="2">20211129_DDA</strain>
        <tissue evidence="2">Liver</tissue>
    </source>
</reference>
<dbReference type="EMBL" id="JANPWB010000008">
    <property type="protein sequence ID" value="KAJ1159599.1"/>
    <property type="molecule type" value="Genomic_DNA"/>
</dbReference>
<name>A0AAV7S3M2_PLEWA</name>
<comment type="caution">
    <text evidence="2">The sequence shown here is derived from an EMBL/GenBank/DDBJ whole genome shotgun (WGS) entry which is preliminary data.</text>
</comment>
<proteinExistence type="predicted"/>